<dbReference type="GO" id="GO:0035312">
    <property type="term" value="F:5'-3' DNA exonuclease activity"/>
    <property type="evidence" value="ECO:0007669"/>
    <property type="project" value="TreeGrafter"/>
</dbReference>
<dbReference type="Proteomes" id="UP001201020">
    <property type="component" value="Chromosome"/>
</dbReference>
<dbReference type="Gene3D" id="3.60.15.10">
    <property type="entry name" value="Ribonuclease Z/Hydroxyacylglutathione hydrolase-like"/>
    <property type="match status" value="1"/>
</dbReference>
<dbReference type="Gene3D" id="3.40.50.12650">
    <property type="match status" value="1"/>
</dbReference>
<dbReference type="EMBL" id="CP084166">
    <property type="protein sequence ID" value="UJG42019.1"/>
    <property type="molecule type" value="Genomic_DNA"/>
</dbReference>
<dbReference type="GO" id="GO:0003684">
    <property type="term" value="F:damaged DNA binding"/>
    <property type="evidence" value="ECO:0007669"/>
    <property type="project" value="TreeGrafter"/>
</dbReference>
<gene>
    <name evidence="1" type="ORF">K9W45_06020</name>
</gene>
<reference evidence="1" key="1">
    <citation type="journal article" date="2022" name="Nat. Microbiol.">
        <title>Unique mobile elements and scalable gene flow at the prokaryote-eukaryote boundary revealed by circularized Asgard archaea genomes.</title>
        <authorList>
            <person name="Wu F."/>
            <person name="Speth D.R."/>
            <person name="Philosof A."/>
            <person name="Cremiere A."/>
            <person name="Narayanan A."/>
            <person name="Barco R.A."/>
            <person name="Connon S.A."/>
            <person name="Amend J.P."/>
            <person name="Antoshechkin I.A."/>
            <person name="Orphan V.J."/>
        </authorList>
    </citation>
    <scope>NUCLEOTIDE SEQUENCE</scope>
    <source>
        <strain evidence="1">PM71</strain>
    </source>
</reference>
<evidence type="ECO:0000313" key="1">
    <source>
        <dbReference type="EMBL" id="UJG42019.1"/>
    </source>
</evidence>
<dbReference type="SUPFAM" id="SSF56281">
    <property type="entry name" value="Metallo-hydrolase/oxidoreductase"/>
    <property type="match status" value="1"/>
</dbReference>
<dbReference type="GO" id="GO:0036297">
    <property type="term" value="P:interstrand cross-link repair"/>
    <property type="evidence" value="ECO:0007669"/>
    <property type="project" value="TreeGrafter"/>
</dbReference>
<sequence length="340" mass="39461">MKIIKNSGIQITDRAWSITCDVTRKNTTDLLFVSHAHSDHTTRSVLENTVILSSSYTESLLKHFFPRLKANNFVRFLEFEEVKFTQIPSGHTVGSTALQIDSNDKRIIYTGDVSIQRKGKLIEPFQPKDCDTLIIESTFGEPKYQFPPFEEEIKRAKDLIEDYLSKNIPVVLMGYPYGKAQILYEKFSNLSDNLILHDSNLKIQKILESVNPNICFNYNSYEYMKKNNLLANEKPWILFSPLMSGRNGFLKHLRSKYNVKLFAFSGWCNFPRYKFQMSIDHGIVISDHADFNELIEIVERCNPRKVYTIYGSSLNFASELKRRGFDAIPLTKQRTLDFYI</sequence>
<protein>
    <submittedName>
        <fullName evidence="1">MBL fold metallo-hydrolase</fullName>
    </submittedName>
</protein>
<dbReference type="GO" id="GO:0006303">
    <property type="term" value="P:double-strand break repair via nonhomologous end joining"/>
    <property type="evidence" value="ECO:0007669"/>
    <property type="project" value="TreeGrafter"/>
</dbReference>
<proteinExistence type="predicted"/>
<dbReference type="AlphaFoldDB" id="A0A9Y1BPJ4"/>
<dbReference type="InterPro" id="IPR036866">
    <property type="entry name" value="RibonucZ/Hydroxyglut_hydro"/>
</dbReference>
<accession>A0A9Y1BPJ4</accession>
<organism evidence="1">
    <name type="scientific">Candidatus Heimdallarchaeum aukensis</name>
    <dbReference type="NCBI Taxonomy" id="2876573"/>
    <lineage>
        <taxon>Archaea</taxon>
        <taxon>Promethearchaeati</taxon>
        <taxon>Candidatus Heimdallarchaeota</taxon>
        <taxon>Candidatus Heimdallarchaeia (ex Rinke et al. 2021) (nom. nud.)</taxon>
        <taxon>Candidatus Heimdallarchaeales</taxon>
        <taxon>Candidatus Heimdallarchaeaceae</taxon>
        <taxon>Candidatus Heimdallarchaeum</taxon>
    </lineage>
</organism>
<dbReference type="PANTHER" id="PTHR23240">
    <property type="entry name" value="DNA CROSS-LINK REPAIR PROTEIN PSO2/SNM1-RELATED"/>
    <property type="match status" value="1"/>
</dbReference>
<name>A0A9Y1BPJ4_9ARCH</name>